<dbReference type="OrthoDB" id="1095125at2"/>
<accession>A0A1W2H493</accession>
<dbReference type="EMBL" id="LT838813">
    <property type="protein sequence ID" value="SMD43721.1"/>
    <property type="molecule type" value="Genomic_DNA"/>
</dbReference>
<protein>
    <recommendedName>
        <fullName evidence="3">DUF4924 domain-containing protein</fullName>
    </recommendedName>
</protein>
<evidence type="ECO:0000313" key="1">
    <source>
        <dbReference type="EMBL" id="SMD43721.1"/>
    </source>
</evidence>
<reference evidence="2" key="1">
    <citation type="submission" date="2017-04" db="EMBL/GenBank/DDBJ databases">
        <authorList>
            <person name="Varghese N."/>
            <person name="Submissions S."/>
        </authorList>
    </citation>
    <scope>NUCLEOTIDE SEQUENCE [LARGE SCALE GENOMIC DNA]</scope>
    <source>
        <strain evidence="2">DSM 16537</strain>
    </source>
</reference>
<evidence type="ECO:0008006" key="3">
    <source>
        <dbReference type="Google" id="ProtNLM"/>
    </source>
</evidence>
<organism evidence="1 2">
    <name type="scientific">Aquiflexum balticum DSM 16537</name>
    <dbReference type="NCBI Taxonomy" id="758820"/>
    <lineage>
        <taxon>Bacteria</taxon>
        <taxon>Pseudomonadati</taxon>
        <taxon>Bacteroidota</taxon>
        <taxon>Cytophagia</taxon>
        <taxon>Cytophagales</taxon>
        <taxon>Cyclobacteriaceae</taxon>
        <taxon>Aquiflexum</taxon>
    </lineage>
</organism>
<sequence>MKAIAEKKKAKNIGEYIIYMYQMEDLIRAYQFNMQEIKQYVVAHYPISVEEKDETFNWFAGLANSMAKENVKEYGHLKSVQQMVDLLSKLHWQLLKTDNTYFNIYQKAKPHIILMVLEAGENSPGNEIQICINAIYGLLLAKLRGREIPKEMVDATEIFGDVLSYLNWAYFEGLENKAREN</sequence>
<dbReference type="InterPro" id="IPR032574">
    <property type="entry name" value="DUF4924"/>
</dbReference>
<evidence type="ECO:0000313" key="2">
    <source>
        <dbReference type="Proteomes" id="UP000192333"/>
    </source>
</evidence>
<dbReference type="Pfam" id="PF16271">
    <property type="entry name" value="DUF4924"/>
    <property type="match status" value="1"/>
</dbReference>
<dbReference type="AlphaFoldDB" id="A0A1W2H493"/>
<name>A0A1W2H493_9BACT</name>
<keyword evidence="2" id="KW-1185">Reference proteome</keyword>
<gene>
    <name evidence="1" type="ORF">SAMN00777080_2328</name>
</gene>
<proteinExistence type="predicted"/>
<dbReference type="RefSeq" id="WP_084120592.1">
    <property type="nucleotide sequence ID" value="NZ_LT838813.1"/>
</dbReference>
<dbReference type="Proteomes" id="UP000192333">
    <property type="component" value="Chromosome I"/>
</dbReference>
<dbReference type="STRING" id="758820.SAMN00777080_2328"/>